<evidence type="ECO:0000313" key="1">
    <source>
        <dbReference type="EMBL" id="BBX75432.1"/>
    </source>
</evidence>
<accession>A0A7I7MUA6</accession>
<proteinExistence type="predicted"/>
<dbReference type="Proteomes" id="UP000467236">
    <property type="component" value="Chromosome"/>
</dbReference>
<dbReference type="KEGG" id="mshj:MSHI_33380"/>
<evidence type="ECO:0000313" key="2">
    <source>
        <dbReference type="Proteomes" id="UP000467236"/>
    </source>
</evidence>
<keyword evidence="2" id="KW-1185">Reference proteome</keyword>
<sequence>MWIVIEAYKSLYSRDKRAVISLVDDLLKTKMYLPFDSGEALIAWAYSEALLP</sequence>
<organism evidence="1 2">
    <name type="scientific">Mycobacterium shinjukuense</name>
    <dbReference type="NCBI Taxonomy" id="398694"/>
    <lineage>
        <taxon>Bacteria</taxon>
        <taxon>Bacillati</taxon>
        <taxon>Actinomycetota</taxon>
        <taxon>Actinomycetes</taxon>
        <taxon>Mycobacteriales</taxon>
        <taxon>Mycobacteriaceae</taxon>
        <taxon>Mycobacterium</taxon>
    </lineage>
</organism>
<name>A0A7I7MUA6_9MYCO</name>
<dbReference type="EMBL" id="AP022575">
    <property type="protein sequence ID" value="BBX75432.1"/>
    <property type="molecule type" value="Genomic_DNA"/>
</dbReference>
<gene>
    <name evidence="1" type="ORF">MSHI_33380</name>
</gene>
<protein>
    <submittedName>
        <fullName evidence="1">Uncharacterized protein</fullName>
    </submittedName>
</protein>
<reference evidence="1 2" key="1">
    <citation type="journal article" date="2019" name="Emerg. Microbes Infect.">
        <title>Comprehensive subspecies identification of 175 nontuberculous mycobacteria species based on 7547 genomic profiles.</title>
        <authorList>
            <person name="Matsumoto Y."/>
            <person name="Kinjo T."/>
            <person name="Motooka D."/>
            <person name="Nabeya D."/>
            <person name="Jung N."/>
            <person name="Uechi K."/>
            <person name="Horii T."/>
            <person name="Iida T."/>
            <person name="Fujita J."/>
            <person name="Nakamura S."/>
        </authorList>
    </citation>
    <scope>NUCLEOTIDE SEQUENCE [LARGE SCALE GENOMIC DNA]</scope>
    <source>
        <strain evidence="1 2">JCM 14233</strain>
    </source>
</reference>
<dbReference type="AlphaFoldDB" id="A0A7I7MUA6"/>